<keyword evidence="5 8" id="KW-1133">Transmembrane helix</keyword>
<reference evidence="9 10" key="1">
    <citation type="submission" date="2024-04" db="EMBL/GenBank/DDBJ databases">
        <title>Phyllosticta paracitricarpa is synonymous to the EU quarantine fungus P. citricarpa based on phylogenomic analyses.</title>
        <authorList>
            <consortium name="Lawrence Berkeley National Laboratory"/>
            <person name="Van ingen-buijs V.A."/>
            <person name="Van westerhoven A.C."/>
            <person name="Haridas S."/>
            <person name="Skiadas P."/>
            <person name="Martin F."/>
            <person name="Groenewald J.Z."/>
            <person name="Crous P.W."/>
            <person name="Seidl M.F."/>
        </authorList>
    </citation>
    <scope>NUCLEOTIDE SEQUENCE [LARGE SCALE GENOMIC DNA]</scope>
    <source>
        <strain evidence="9 10">CPC 17464</strain>
    </source>
</reference>
<feature type="transmembrane region" description="Helical" evidence="8">
    <location>
        <begin position="42"/>
        <end position="64"/>
    </location>
</feature>
<evidence type="ECO:0000256" key="8">
    <source>
        <dbReference type="SAM" id="Phobius"/>
    </source>
</evidence>
<dbReference type="GeneID" id="92027006"/>
<feature type="transmembrane region" description="Helical" evidence="8">
    <location>
        <begin position="108"/>
        <end position="127"/>
    </location>
</feature>
<organism evidence="9 10">
    <name type="scientific">Phyllosticta citribraziliensis</name>
    <dbReference type="NCBI Taxonomy" id="989973"/>
    <lineage>
        <taxon>Eukaryota</taxon>
        <taxon>Fungi</taxon>
        <taxon>Dikarya</taxon>
        <taxon>Ascomycota</taxon>
        <taxon>Pezizomycotina</taxon>
        <taxon>Dothideomycetes</taxon>
        <taxon>Dothideomycetes incertae sedis</taxon>
        <taxon>Botryosphaeriales</taxon>
        <taxon>Phyllostictaceae</taxon>
        <taxon>Phyllosticta</taxon>
    </lineage>
</organism>
<evidence type="ECO:0000256" key="2">
    <source>
        <dbReference type="ARBA" id="ARBA00004653"/>
    </source>
</evidence>
<comment type="function">
    <text evidence="1">Golgi membrane protein involved in vesicular trafficking.</text>
</comment>
<comment type="subcellular location">
    <subcellularLocation>
        <location evidence="2">Golgi apparatus membrane</location>
        <topology evidence="2">Multi-pass membrane protein</topology>
    </subcellularLocation>
</comment>
<keyword evidence="7 8" id="KW-0472">Membrane</keyword>
<dbReference type="Pfam" id="PF10233">
    <property type="entry name" value="Cg6151-P"/>
    <property type="match status" value="1"/>
</dbReference>
<dbReference type="RefSeq" id="XP_066650548.1">
    <property type="nucleotide sequence ID" value="XM_066794100.1"/>
</dbReference>
<evidence type="ECO:0000256" key="1">
    <source>
        <dbReference type="ARBA" id="ARBA00003246"/>
    </source>
</evidence>
<evidence type="ECO:0000256" key="5">
    <source>
        <dbReference type="ARBA" id="ARBA00022989"/>
    </source>
</evidence>
<evidence type="ECO:0000313" key="10">
    <source>
        <dbReference type="Proteomes" id="UP001360953"/>
    </source>
</evidence>
<comment type="similarity">
    <text evidence="3">Belongs to the TVP18 family.</text>
</comment>
<feature type="transmembrane region" description="Helical" evidence="8">
    <location>
        <begin position="84"/>
        <end position="102"/>
    </location>
</feature>
<name>A0ABR1L4Z5_9PEZI</name>
<comment type="caution">
    <text evidence="9">The sequence shown here is derived from an EMBL/GenBank/DDBJ whole genome shotgun (WGS) entry which is preliminary data.</text>
</comment>
<keyword evidence="6" id="KW-0333">Golgi apparatus</keyword>
<dbReference type="EMBL" id="JBBPEH010000014">
    <property type="protein sequence ID" value="KAK7530309.1"/>
    <property type="molecule type" value="Genomic_DNA"/>
</dbReference>
<evidence type="ECO:0000313" key="9">
    <source>
        <dbReference type="EMBL" id="KAK7530309.1"/>
    </source>
</evidence>
<accession>A0ABR1L4Z5</accession>
<evidence type="ECO:0000256" key="3">
    <source>
        <dbReference type="ARBA" id="ARBA00005738"/>
    </source>
</evidence>
<evidence type="ECO:0000256" key="4">
    <source>
        <dbReference type="ARBA" id="ARBA00022692"/>
    </source>
</evidence>
<keyword evidence="4 8" id="KW-0812">Transmembrane</keyword>
<dbReference type="Proteomes" id="UP001360953">
    <property type="component" value="Unassembled WGS sequence"/>
</dbReference>
<dbReference type="InterPro" id="IPR019365">
    <property type="entry name" value="TVP18/Ca-channel_flower"/>
</dbReference>
<feature type="transmembrane region" description="Helical" evidence="8">
    <location>
        <begin position="12"/>
        <end position="36"/>
    </location>
</feature>
<proteinExistence type="inferred from homology"/>
<dbReference type="SMART" id="SM01077">
    <property type="entry name" value="Cg6151-P"/>
    <property type="match status" value="1"/>
</dbReference>
<dbReference type="PANTHER" id="PTHR13314:SF2">
    <property type="entry name" value="CALCIUM CHANNEL FLOWER HOMOLOG"/>
    <property type="match status" value="1"/>
</dbReference>
<sequence>MTFREELKSRNFSIYGQWTGILCVILCFAMGIANIFSGFPIIVFSIICLAFSPVIFFVEVAFLLKLPIWSEGFRTFFRRLQENWPRIVMYLVMSVVLWISLVGGASSLIVPAVFLLFAGLFYLLAALKNQDFQSSKILGGQGVAQMII</sequence>
<protein>
    <submittedName>
        <fullName evidence="9">Golgi apparatus membrane protein tvp18</fullName>
    </submittedName>
</protein>
<dbReference type="PANTHER" id="PTHR13314">
    <property type="entry name" value="CALCIUM CHANNEL FLOWER HOMOLOG"/>
    <property type="match status" value="1"/>
</dbReference>
<keyword evidence="10" id="KW-1185">Reference proteome</keyword>
<gene>
    <name evidence="9" type="ORF">J3D65DRAFT_152513</name>
</gene>
<evidence type="ECO:0000256" key="6">
    <source>
        <dbReference type="ARBA" id="ARBA00023034"/>
    </source>
</evidence>
<evidence type="ECO:0000256" key="7">
    <source>
        <dbReference type="ARBA" id="ARBA00023136"/>
    </source>
</evidence>